<proteinExistence type="predicted"/>
<gene>
    <name evidence="1" type="ORF">METZ01_LOCUS342440</name>
</gene>
<organism evidence="1">
    <name type="scientific">marine metagenome</name>
    <dbReference type="NCBI Taxonomy" id="408172"/>
    <lineage>
        <taxon>unclassified sequences</taxon>
        <taxon>metagenomes</taxon>
        <taxon>ecological metagenomes</taxon>
    </lineage>
</organism>
<accession>A0A382QVW2</accession>
<dbReference type="EMBL" id="UINC01117272">
    <property type="protein sequence ID" value="SVC89586.1"/>
    <property type="molecule type" value="Genomic_DNA"/>
</dbReference>
<reference evidence="1" key="1">
    <citation type="submission" date="2018-05" db="EMBL/GenBank/DDBJ databases">
        <authorList>
            <person name="Lanie J.A."/>
            <person name="Ng W.-L."/>
            <person name="Kazmierczak K.M."/>
            <person name="Andrzejewski T.M."/>
            <person name="Davidsen T.M."/>
            <person name="Wayne K.J."/>
            <person name="Tettelin H."/>
            <person name="Glass J.I."/>
            <person name="Rusch D."/>
            <person name="Podicherti R."/>
            <person name="Tsui H.-C.T."/>
            <person name="Winkler M.E."/>
        </authorList>
    </citation>
    <scope>NUCLEOTIDE SEQUENCE</scope>
</reference>
<name>A0A382QVW2_9ZZZZ</name>
<protein>
    <submittedName>
        <fullName evidence="1">Uncharacterized protein</fullName>
    </submittedName>
</protein>
<feature type="non-terminal residue" evidence="1">
    <location>
        <position position="107"/>
    </location>
</feature>
<sequence length="107" mass="11216">MTLWGNKDTVYSTGNVNVDVSTGVVTKESGSIAWTSGNGVKVGQVITVDGTAEGVIQSIDSATQLTITKEHLPASDISDKGYVISEKPKSTLFDSKYSAGDIFGVDE</sequence>
<dbReference type="AlphaFoldDB" id="A0A382QVW2"/>
<evidence type="ECO:0000313" key="1">
    <source>
        <dbReference type="EMBL" id="SVC89586.1"/>
    </source>
</evidence>